<dbReference type="Proteomes" id="UP000573599">
    <property type="component" value="Unassembled WGS sequence"/>
</dbReference>
<keyword evidence="3" id="KW-1185">Reference proteome</keyword>
<evidence type="ECO:0000313" key="2">
    <source>
        <dbReference type="EMBL" id="NYG08341.1"/>
    </source>
</evidence>
<dbReference type="AlphaFoldDB" id="A0A852WL40"/>
<feature type="chain" id="PRO_5038885905" evidence="1">
    <location>
        <begin position="23"/>
        <end position="148"/>
    </location>
</feature>
<feature type="signal peptide" evidence="1">
    <location>
        <begin position="1"/>
        <end position="22"/>
    </location>
</feature>
<reference evidence="2 3" key="1">
    <citation type="submission" date="2020-07" db="EMBL/GenBank/DDBJ databases">
        <title>Sequencing the genomes of 1000 actinobacteria strains.</title>
        <authorList>
            <person name="Klenk H.-P."/>
        </authorList>
    </citation>
    <scope>NUCLEOTIDE SEQUENCE [LARGE SCALE GENOMIC DNA]</scope>
    <source>
        <strain evidence="2 3">DSM 23987</strain>
    </source>
</reference>
<keyword evidence="1" id="KW-0732">Signal</keyword>
<organism evidence="2 3">
    <name type="scientific">Pedococcus badiiscoriae</name>
    <dbReference type="NCBI Taxonomy" id="642776"/>
    <lineage>
        <taxon>Bacteria</taxon>
        <taxon>Bacillati</taxon>
        <taxon>Actinomycetota</taxon>
        <taxon>Actinomycetes</taxon>
        <taxon>Micrococcales</taxon>
        <taxon>Intrasporangiaceae</taxon>
        <taxon>Pedococcus</taxon>
    </lineage>
</organism>
<protein>
    <submittedName>
        <fullName evidence="2">Uncharacterized protein</fullName>
    </submittedName>
</protein>
<evidence type="ECO:0000313" key="3">
    <source>
        <dbReference type="Proteomes" id="UP000573599"/>
    </source>
</evidence>
<sequence>MTSIKRWAVVPVVCGLSTVVLAAPAFANYYSWGVVNAYEGSTLVAKGKGTVGVDYGLDVIGGHATSYDPRPGGSPAYAKIHYNYTVPIFDGPRDARGVDNATATWVDRFVNGNLNTTYSAAELRGEACQNDKLGPDACKGSAWTNQKW</sequence>
<accession>A0A852WL40</accession>
<name>A0A852WL40_9MICO</name>
<proteinExistence type="predicted"/>
<comment type="caution">
    <text evidence="2">The sequence shown here is derived from an EMBL/GenBank/DDBJ whole genome shotgun (WGS) entry which is preliminary data.</text>
</comment>
<gene>
    <name evidence="2" type="ORF">BJ986_002828</name>
</gene>
<dbReference type="RefSeq" id="WP_179422688.1">
    <property type="nucleotide sequence ID" value="NZ_JACCAB010000001.1"/>
</dbReference>
<dbReference type="EMBL" id="JACCAB010000001">
    <property type="protein sequence ID" value="NYG08341.1"/>
    <property type="molecule type" value="Genomic_DNA"/>
</dbReference>
<evidence type="ECO:0000256" key="1">
    <source>
        <dbReference type="SAM" id="SignalP"/>
    </source>
</evidence>